<dbReference type="InterPro" id="IPR049453">
    <property type="entry name" value="Memb_transporter_dom"/>
</dbReference>
<keyword evidence="4 5" id="KW-0472">Membrane</keyword>
<gene>
    <name evidence="7" type="ORF">UFOPK3773_01142</name>
</gene>
<accession>A0A6J7JU96</accession>
<evidence type="ECO:0000256" key="1">
    <source>
        <dbReference type="ARBA" id="ARBA00004141"/>
    </source>
</evidence>
<keyword evidence="2 5" id="KW-0812">Transmembrane</keyword>
<feature type="transmembrane region" description="Helical" evidence="5">
    <location>
        <begin position="319"/>
        <end position="343"/>
    </location>
</feature>
<keyword evidence="3 5" id="KW-1133">Transmembrane helix</keyword>
<feature type="transmembrane region" description="Helical" evidence="5">
    <location>
        <begin position="68"/>
        <end position="88"/>
    </location>
</feature>
<evidence type="ECO:0000256" key="3">
    <source>
        <dbReference type="ARBA" id="ARBA00022989"/>
    </source>
</evidence>
<name>A0A6J7JU96_9ZZZZ</name>
<protein>
    <submittedName>
        <fullName evidence="7">Unannotated protein</fullName>
    </submittedName>
</protein>
<dbReference type="EMBL" id="CAFBNF010000122">
    <property type="protein sequence ID" value="CAB4946189.1"/>
    <property type="molecule type" value="Genomic_DNA"/>
</dbReference>
<reference evidence="7" key="1">
    <citation type="submission" date="2020-05" db="EMBL/GenBank/DDBJ databases">
        <authorList>
            <person name="Chiriac C."/>
            <person name="Salcher M."/>
            <person name="Ghai R."/>
            <person name="Kavagutti S V."/>
        </authorList>
    </citation>
    <scope>NUCLEOTIDE SEQUENCE</scope>
</reference>
<feature type="transmembrane region" description="Helical" evidence="5">
    <location>
        <begin position="94"/>
        <end position="113"/>
    </location>
</feature>
<organism evidence="7">
    <name type="scientific">freshwater metagenome</name>
    <dbReference type="NCBI Taxonomy" id="449393"/>
    <lineage>
        <taxon>unclassified sequences</taxon>
        <taxon>metagenomes</taxon>
        <taxon>ecological metagenomes</taxon>
    </lineage>
</organism>
<feature type="transmembrane region" description="Helical" evidence="5">
    <location>
        <begin position="45"/>
        <end position="61"/>
    </location>
</feature>
<proteinExistence type="predicted"/>
<dbReference type="Pfam" id="PF13515">
    <property type="entry name" value="FUSC_2"/>
    <property type="match status" value="1"/>
</dbReference>
<feature type="transmembrane region" description="Helical" evidence="5">
    <location>
        <begin position="120"/>
        <end position="137"/>
    </location>
</feature>
<feature type="transmembrane region" description="Helical" evidence="5">
    <location>
        <begin position="274"/>
        <end position="307"/>
    </location>
</feature>
<feature type="transmembrane region" description="Helical" evidence="5">
    <location>
        <begin position="21"/>
        <end position="39"/>
    </location>
</feature>
<comment type="subcellular location">
    <subcellularLocation>
        <location evidence="1">Membrane</location>
        <topology evidence="1">Multi-pass membrane protein</topology>
    </subcellularLocation>
</comment>
<evidence type="ECO:0000256" key="2">
    <source>
        <dbReference type="ARBA" id="ARBA00022692"/>
    </source>
</evidence>
<feature type="transmembrane region" description="Helical" evidence="5">
    <location>
        <begin position="246"/>
        <end position="267"/>
    </location>
</feature>
<evidence type="ECO:0000259" key="6">
    <source>
        <dbReference type="Pfam" id="PF13515"/>
    </source>
</evidence>
<sequence length="364" mass="38611">MLRTVALGTVTFQREKVTWRVPVAAAVATSLMVAAFIAAGLADKTIPLALGALFMPLSGLFEPPGRRLLTQLWTLVWIMLTTLLGGLLSSNSLVVIGMGTVASAIVAFCCGFAGGAGVNARVGGVLSLVLFAVFLGIPSSERNAVEDCLLVGLGGVLVLGWLVALRLLFHRRKSWGAPPLSPNVIDRLRPRLNLRDDFFRHGVRLAGAFTTATIISQVLMWPHQYWIPMTVAWVALPDPTGTATRVAGRVLGTLVGVALITVVIVGAGPGPYAIAILVGIGALIAEVFIVANYLVCVVGVTTFMIALFTLVGDPVGETVAYRAFCTILAGVITIAWSMVWPAVGHEHRHLFRGRRETDAQPDSS</sequence>
<evidence type="ECO:0000256" key="4">
    <source>
        <dbReference type="ARBA" id="ARBA00023136"/>
    </source>
</evidence>
<feature type="transmembrane region" description="Helical" evidence="5">
    <location>
        <begin position="149"/>
        <end position="169"/>
    </location>
</feature>
<evidence type="ECO:0000256" key="5">
    <source>
        <dbReference type="SAM" id="Phobius"/>
    </source>
</evidence>
<dbReference type="AlphaFoldDB" id="A0A6J7JU96"/>
<dbReference type="GO" id="GO:0016020">
    <property type="term" value="C:membrane"/>
    <property type="evidence" value="ECO:0007669"/>
    <property type="project" value="UniProtKB-SubCell"/>
</dbReference>
<feature type="domain" description="Integral membrane bound transporter" evidence="6">
    <location>
        <begin position="212"/>
        <end position="336"/>
    </location>
</feature>
<evidence type="ECO:0000313" key="7">
    <source>
        <dbReference type="EMBL" id="CAB4946189.1"/>
    </source>
</evidence>